<dbReference type="UniPathway" id="UPA00340">
    <property type="reaction ID" value="UER00458"/>
</dbReference>
<feature type="binding site" evidence="6">
    <location>
        <position position="91"/>
    </location>
    <ligand>
        <name>substrate</name>
    </ligand>
</feature>
<dbReference type="InterPro" id="IPR023865">
    <property type="entry name" value="Aliphatic_acid_kinase_CS"/>
</dbReference>
<keyword evidence="3 6" id="KW-0547">Nucleotide-binding</keyword>
<keyword evidence="4 6" id="KW-0418">Kinase</keyword>
<dbReference type="GO" id="GO:0000287">
    <property type="term" value="F:magnesium ion binding"/>
    <property type="evidence" value="ECO:0007669"/>
    <property type="project" value="UniProtKB-UniRule"/>
</dbReference>
<dbReference type="AlphaFoldDB" id="A0A1F5EVF9"/>
<feature type="binding site" evidence="6">
    <location>
        <begin position="208"/>
        <end position="212"/>
    </location>
    <ligand>
        <name>ATP</name>
        <dbReference type="ChEBI" id="CHEBI:30616"/>
    </ligand>
</feature>
<dbReference type="Pfam" id="PF00871">
    <property type="entry name" value="Acetate_kinase"/>
    <property type="match status" value="1"/>
</dbReference>
<feature type="binding site" evidence="6">
    <location>
        <begin position="332"/>
        <end position="336"/>
    </location>
    <ligand>
        <name>ATP</name>
        <dbReference type="ChEBI" id="CHEBI:30616"/>
    </ligand>
</feature>
<comment type="caution">
    <text evidence="8">The sequence shown here is derived from an EMBL/GenBank/DDBJ whole genome shotgun (WGS) entry which is preliminary data.</text>
</comment>
<dbReference type="PROSITE" id="PS01076">
    <property type="entry name" value="ACETATE_KINASE_2"/>
    <property type="match status" value="1"/>
</dbReference>
<dbReference type="HAMAP" id="MF_00020">
    <property type="entry name" value="Acetate_kinase"/>
    <property type="match status" value="1"/>
</dbReference>
<name>A0A1F5EVF9_9BACT</name>
<accession>A0A1F5EVF9</accession>
<dbReference type="STRING" id="1817816.A2Y64_00310"/>
<reference evidence="8 9" key="1">
    <citation type="journal article" date="2016" name="Nat. Commun.">
        <title>Thousands of microbial genomes shed light on interconnected biogeochemical processes in an aquifer system.</title>
        <authorList>
            <person name="Anantharaman K."/>
            <person name="Brown C.T."/>
            <person name="Hug L.A."/>
            <person name="Sharon I."/>
            <person name="Castelle C.J."/>
            <person name="Probst A.J."/>
            <person name="Thomas B.C."/>
            <person name="Singh A."/>
            <person name="Wilkins M.J."/>
            <person name="Karaoz U."/>
            <person name="Brodie E.L."/>
            <person name="Williams K.H."/>
            <person name="Hubbard S.S."/>
            <person name="Banfield J.F."/>
        </authorList>
    </citation>
    <scope>NUCLEOTIDE SEQUENCE [LARGE SCALE GENOMIC DNA]</scope>
</reference>
<feature type="binding site" evidence="6">
    <location>
        <position position="14"/>
    </location>
    <ligand>
        <name>ATP</name>
        <dbReference type="ChEBI" id="CHEBI:30616"/>
    </ligand>
</feature>
<dbReference type="EMBL" id="MFAF01000152">
    <property type="protein sequence ID" value="OGD71383.1"/>
    <property type="molecule type" value="Genomic_DNA"/>
</dbReference>
<comment type="pathway">
    <text evidence="6">Metabolic intermediate biosynthesis; acetyl-CoA biosynthesis; acetyl-CoA from acetate: step 1/2.</text>
</comment>
<keyword evidence="5 6" id="KW-0067">ATP-binding</keyword>
<keyword evidence="6" id="KW-0963">Cytoplasm</keyword>
<keyword evidence="2 6" id="KW-0808">Transferase</keyword>
<organism evidence="8 9">
    <name type="scientific">Candidatus Coatesbacteria bacterium RBG_13_66_14</name>
    <dbReference type="NCBI Taxonomy" id="1817816"/>
    <lineage>
        <taxon>Bacteria</taxon>
        <taxon>Candidatus Coatesiibacteriota</taxon>
    </lineage>
</organism>
<comment type="cofactor">
    <cofactor evidence="6">
        <name>Mg(2+)</name>
        <dbReference type="ChEBI" id="CHEBI:18420"/>
    </cofactor>
    <cofactor evidence="6">
        <name>Mn(2+)</name>
        <dbReference type="ChEBI" id="CHEBI:29035"/>
    </cofactor>
    <text evidence="6">Mg(2+). Can also accept Mn(2+).</text>
</comment>
<dbReference type="CDD" id="cd24010">
    <property type="entry name" value="ASKHA_NBD_AcK_PK"/>
    <property type="match status" value="1"/>
</dbReference>
<evidence type="ECO:0000256" key="7">
    <source>
        <dbReference type="RuleBase" id="RU003835"/>
    </source>
</evidence>
<dbReference type="InterPro" id="IPR000890">
    <property type="entry name" value="Aliphatic_acid_kin_short-chain"/>
</dbReference>
<dbReference type="PROSITE" id="PS01075">
    <property type="entry name" value="ACETATE_KINASE_1"/>
    <property type="match status" value="1"/>
</dbReference>
<keyword evidence="6" id="KW-0479">Metal-binding</keyword>
<dbReference type="GO" id="GO:0006083">
    <property type="term" value="P:acetate metabolic process"/>
    <property type="evidence" value="ECO:0007669"/>
    <property type="project" value="TreeGrafter"/>
</dbReference>
<dbReference type="GO" id="GO:0008776">
    <property type="term" value="F:acetate kinase activity"/>
    <property type="evidence" value="ECO:0007669"/>
    <property type="project" value="UniProtKB-UniRule"/>
</dbReference>
<gene>
    <name evidence="6" type="primary">ackA</name>
    <name evidence="8" type="ORF">A2Y64_00310</name>
</gene>
<dbReference type="EC" id="2.7.2.1" evidence="6"/>
<evidence type="ECO:0000313" key="8">
    <source>
        <dbReference type="EMBL" id="OGD71383.1"/>
    </source>
</evidence>
<dbReference type="GO" id="GO:0005524">
    <property type="term" value="F:ATP binding"/>
    <property type="evidence" value="ECO:0007669"/>
    <property type="project" value="UniProtKB-KW"/>
</dbReference>
<evidence type="ECO:0000256" key="5">
    <source>
        <dbReference type="ARBA" id="ARBA00022840"/>
    </source>
</evidence>
<proteinExistence type="inferred from homology"/>
<dbReference type="InterPro" id="IPR004372">
    <property type="entry name" value="Ac/propionate_kinase"/>
</dbReference>
<comment type="catalytic activity">
    <reaction evidence="6">
        <text>acetate + ATP = acetyl phosphate + ADP</text>
        <dbReference type="Rhea" id="RHEA:11352"/>
        <dbReference type="ChEBI" id="CHEBI:22191"/>
        <dbReference type="ChEBI" id="CHEBI:30089"/>
        <dbReference type="ChEBI" id="CHEBI:30616"/>
        <dbReference type="ChEBI" id="CHEBI:456216"/>
        <dbReference type="EC" id="2.7.2.1"/>
    </reaction>
</comment>
<dbReference type="PRINTS" id="PR00471">
    <property type="entry name" value="ACETATEKNASE"/>
</dbReference>
<dbReference type="NCBIfam" id="TIGR00016">
    <property type="entry name" value="ackA"/>
    <property type="match status" value="1"/>
</dbReference>
<comment type="similarity">
    <text evidence="1 6 7">Belongs to the acetokinase family.</text>
</comment>
<feature type="binding site" evidence="6">
    <location>
        <begin position="284"/>
        <end position="286"/>
    </location>
    <ligand>
        <name>ATP</name>
        <dbReference type="ChEBI" id="CHEBI:30616"/>
    </ligand>
</feature>
<comment type="subunit">
    <text evidence="6">Homodimer.</text>
</comment>
<dbReference type="GO" id="GO:0005737">
    <property type="term" value="C:cytoplasm"/>
    <property type="evidence" value="ECO:0007669"/>
    <property type="project" value="UniProtKB-SubCell"/>
</dbReference>
<comment type="function">
    <text evidence="6">Catalyzes the formation of acetyl phosphate from acetate and ATP. Can also catalyze the reverse reaction.</text>
</comment>
<feature type="site" description="Transition state stabilizer" evidence="6">
    <location>
        <position position="241"/>
    </location>
</feature>
<sequence>MNVLVLNCGSSSVKFQLLGMDTEKVLAKGIVERIGAGQARLKYQTAGGKLEKEPPDVNDHAEAIQVILDQLTDAEAGVLGSVREIDAVGHRVVHGGEQLTESMFIDDRVYKVLEECVPLAPLHNPANIKGIEAATKVLPGVPQVGVFDTAFHQTMPRTAFLYAVPAWLYEKYRLRRYGFHGTSHRFVSHRCAELFDRPAEELKIITCHLGNGASIAAVKGGKSVDTSMGFTPLEGLVMGSRCGDIDPAIPVFLMKNEGFSPGRVDNLLNRRSGIKGLSGDKYIDMRDVEEQYFKGDPLCREIMEIYAYRIRKYIGAYAAAMNGVDAVVFTAGVGENSPIVRTLVCEPLSYLGLMLDERLNTDTFKPGSGREGRISREDSTVSAWVIPTNEELVIARDTKDIVTASVVG</sequence>
<keyword evidence="6" id="KW-0460">Magnesium</keyword>
<protein>
    <recommendedName>
        <fullName evidence="6">Acetate kinase</fullName>
        <ecNumber evidence="6">2.7.2.1</ecNumber>
    </recommendedName>
    <alternativeName>
        <fullName evidence="6">Acetokinase</fullName>
    </alternativeName>
</protein>
<dbReference type="InterPro" id="IPR043129">
    <property type="entry name" value="ATPase_NBD"/>
</dbReference>
<evidence type="ECO:0000256" key="4">
    <source>
        <dbReference type="ARBA" id="ARBA00022777"/>
    </source>
</evidence>
<evidence type="ECO:0000256" key="2">
    <source>
        <dbReference type="ARBA" id="ARBA00022679"/>
    </source>
</evidence>
<evidence type="ECO:0000256" key="3">
    <source>
        <dbReference type="ARBA" id="ARBA00022741"/>
    </source>
</evidence>
<dbReference type="GO" id="GO:0006085">
    <property type="term" value="P:acetyl-CoA biosynthetic process"/>
    <property type="evidence" value="ECO:0007669"/>
    <property type="project" value="UniProtKB-UniRule"/>
</dbReference>
<dbReference type="Gene3D" id="3.30.420.40">
    <property type="match status" value="2"/>
</dbReference>
<feature type="site" description="Transition state stabilizer" evidence="6">
    <location>
        <position position="180"/>
    </location>
</feature>
<dbReference type="Proteomes" id="UP000177187">
    <property type="component" value="Unassembled WGS sequence"/>
</dbReference>
<dbReference type="PANTHER" id="PTHR21060:SF15">
    <property type="entry name" value="ACETATE KINASE-RELATED"/>
    <property type="match status" value="1"/>
</dbReference>
<evidence type="ECO:0000313" key="9">
    <source>
        <dbReference type="Proteomes" id="UP000177187"/>
    </source>
</evidence>
<feature type="active site" description="Proton donor/acceptor" evidence="6">
    <location>
        <position position="148"/>
    </location>
</feature>
<evidence type="ECO:0000256" key="6">
    <source>
        <dbReference type="HAMAP-Rule" id="MF_00020"/>
    </source>
</evidence>
<feature type="binding site" evidence="6">
    <location>
        <position position="390"/>
    </location>
    <ligand>
        <name>Mg(2+)</name>
        <dbReference type="ChEBI" id="CHEBI:18420"/>
    </ligand>
</feature>
<dbReference type="SUPFAM" id="SSF53067">
    <property type="entry name" value="Actin-like ATPase domain"/>
    <property type="match status" value="2"/>
</dbReference>
<dbReference type="PANTHER" id="PTHR21060">
    <property type="entry name" value="ACETATE KINASE"/>
    <property type="match status" value="1"/>
</dbReference>
<feature type="binding site" evidence="6">
    <location>
        <position position="7"/>
    </location>
    <ligand>
        <name>Mg(2+)</name>
        <dbReference type="ChEBI" id="CHEBI:18420"/>
    </ligand>
</feature>
<dbReference type="PIRSF" id="PIRSF000722">
    <property type="entry name" value="Acetate_prop_kin"/>
    <property type="match status" value="1"/>
</dbReference>
<comment type="subcellular location">
    <subcellularLocation>
        <location evidence="6">Cytoplasm</location>
    </subcellularLocation>
</comment>
<evidence type="ECO:0000256" key="1">
    <source>
        <dbReference type="ARBA" id="ARBA00008748"/>
    </source>
</evidence>